<dbReference type="PANTHER" id="PTHR43243:SF20">
    <property type="entry name" value="CATIONIC AMINO ACID TRANSPORTER 3"/>
    <property type="match status" value="1"/>
</dbReference>
<keyword evidence="4" id="KW-1185">Reference proteome</keyword>
<evidence type="ECO:0000256" key="2">
    <source>
        <dbReference type="SAM" id="Phobius"/>
    </source>
</evidence>
<feature type="transmembrane region" description="Helical" evidence="2">
    <location>
        <begin position="238"/>
        <end position="256"/>
    </location>
</feature>
<accession>A0AAV4SYS9</accession>
<feature type="region of interest" description="Disordered" evidence="1">
    <location>
        <begin position="265"/>
        <end position="302"/>
    </location>
</feature>
<organism evidence="3 4">
    <name type="scientific">Caerostris extrusa</name>
    <name type="common">Bark spider</name>
    <name type="synonym">Caerostris bankana</name>
    <dbReference type="NCBI Taxonomy" id="172846"/>
    <lineage>
        <taxon>Eukaryota</taxon>
        <taxon>Metazoa</taxon>
        <taxon>Ecdysozoa</taxon>
        <taxon>Arthropoda</taxon>
        <taxon>Chelicerata</taxon>
        <taxon>Arachnida</taxon>
        <taxon>Araneae</taxon>
        <taxon>Araneomorphae</taxon>
        <taxon>Entelegynae</taxon>
        <taxon>Araneoidea</taxon>
        <taxon>Araneidae</taxon>
        <taxon>Caerostris</taxon>
    </lineage>
</organism>
<dbReference type="AlphaFoldDB" id="A0AAV4SYS9"/>
<evidence type="ECO:0000313" key="3">
    <source>
        <dbReference type="EMBL" id="GIY39195.1"/>
    </source>
</evidence>
<feature type="transmembrane region" description="Helical" evidence="2">
    <location>
        <begin position="127"/>
        <end position="152"/>
    </location>
</feature>
<proteinExistence type="predicted"/>
<feature type="transmembrane region" description="Helical" evidence="2">
    <location>
        <begin position="84"/>
        <end position="106"/>
    </location>
</feature>
<protein>
    <submittedName>
        <fullName evidence="3">Uncharacterized protein</fullName>
    </submittedName>
</protein>
<feature type="transmembrane region" description="Helical" evidence="2">
    <location>
        <begin position="172"/>
        <end position="192"/>
    </location>
</feature>
<comment type="caution">
    <text evidence="3">The sequence shown here is derived from an EMBL/GenBank/DDBJ whole genome shotgun (WGS) entry which is preliminary data.</text>
</comment>
<dbReference type="GO" id="GO:0005886">
    <property type="term" value="C:plasma membrane"/>
    <property type="evidence" value="ECO:0007669"/>
    <property type="project" value="TreeGrafter"/>
</dbReference>
<name>A0AAV4SYS9_CAEEX</name>
<dbReference type="Proteomes" id="UP001054945">
    <property type="component" value="Unassembled WGS sequence"/>
</dbReference>
<evidence type="ECO:0000256" key="1">
    <source>
        <dbReference type="SAM" id="MobiDB-lite"/>
    </source>
</evidence>
<gene>
    <name evidence="3" type="ORF">CEXT_85841</name>
</gene>
<dbReference type="GO" id="GO:0015171">
    <property type="term" value="F:amino acid transmembrane transporter activity"/>
    <property type="evidence" value="ECO:0007669"/>
    <property type="project" value="TreeGrafter"/>
</dbReference>
<keyword evidence="2" id="KW-0812">Transmembrane</keyword>
<reference evidence="3 4" key="1">
    <citation type="submission" date="2021-06" db="EMBL/GenBank/DDBJ databases">
        <title>Caerostris extrusa draft genome.</title>
        <authorList>
            <person name="Kono N."/>
            <person name="Arakawa K."/>
        </authorList>
    </citation>
    <scope>NUCLEOTIDE SEQUENCE [LARGE SCALE GENOMIC DNA]</scope>
</reference>
<keyword evidence="2" id="KW-0472">Membrane</keyword>
<keyword evidence="2" id="KW-1133">Transmembrane helix</keyword>
<feature type="transmembrane region" description="Helical" evidence="2">
    <location>
        <begin position="199"/>
        <end position="218"/>
    </location>
</feature>
<feature type="transmembrane region" description="Helical" evidence="2">
    <location>
        <begin position="54"/>
        <end position="72"/>
    </location>
</feature>
<feature type="compositionally biased region" description="Basic and acidic residues" evidence="1">
    <location>
        <begin position="265"/>
        <end position="275"/>
    </location>
</feature>
<dbReference type="Gene3D" id="1.20.1740.10">
    <property type="entry name" value="Amino acid/polyamine transporter I"/>
    <property type="match status" value="1"/>
</dbReference>
<dbReference type="EMBL" id="BPLR01010424">
    <property type="protein sequence ID" value="GIY39195.1"/>
    <property type="molecule type" value="Genomic_DNA"/>
</dbReference>
<evidence type="ECO:0000313" key="4">
    <source>
        <dbReference type="Proteomes" id="UP001054945"/>
    </source>
</evidence>
<dbReference type="PANTHER" id="PTHR43243">
    <property type="entry name" value="INNER MEMBRANE TRANSPORTER YGJI-RELATED"/>
    <property type="match status" value="1"/>
</dbReference>
<sequence length="302" mass="33658">MGAFSWFQDCWLMMFRTKPQYLSVLGRKRSSIRSPQKLAQNIEENRWTSRLRSCVCVVVAFCSVSYGILLLLCDGSANLTAPNLLIPLVVAAVASISGGLCLSEYISSQSQEVPSIYSCCYQYSSEVLAFFIGWSWLFSQAAMVASICKVSALLVDQWTDNALNKLLEGSFFQYPDSLLSIAFALAFVFVVLTGVSETLVWFVFCIPIAFIMILTSFAVTRATNKEDSFLYSDKLLEISSVDEVLTTFILVCSFFLRTSKSSTHFSEKSAPEDNSHPGTSQFHLLRSHPRPPSRGLADRKIL</sequence>